<feature type="non-terminal residue" evidence="8">
    <location>
        <position position="1"/>
    </location>
</feature>
<reference evidence="8 9" key="1">
    <citation type="journal article" date="2013" name="BMC Genomics">
        <title>The miniature genome of a carnivorous plant Genlisea aurea contains a low number of genes and short non-coding sequences.</title>
        <authorList>
            <person name="Leushkin E.V."/>
            <person name="Sutormin R.A."/>
            <person name="Nabieva E.R."/>
            <person name="Penin A.A."/>
            <person name="Kondrashov A.S."/>
            <person name="Logacheva M.D."/>
        </authorList>
    </citation>
    <scope>NUCLEOTIDE SEQUENCE [LARGE SCALE GENOMIC DNA]</scope>
</reference>
<protein>
    <recommendedName>
        <fullName evidence="7">Protein kinase domain-containing protein</fullName>
    </recommendedName>
</protein>
<dbReference type="InterPro" id="IPR001245">
    <property type="entry name" value="Ser-Thr/Tyr_kinase_cat_dom"/>
</dbReference>
<dbReference type="Gene3D" id="1.10.510.10">
    <property type="entry name" value="Transferase(Phosphotransferase) domain 1"/>
    <property type="match status" value="1"/>
</dbReference>
<dbReference type="PROSITE" id="PS50011">
    <property type="entry name" value="PROTEIN_KINASE_DOM"/>
    <property type="match status" value="1"/>
</dbReference>
<gene>
    <name evidence="8" type="ORF">M569_16726</name>
</gene>
<keyword evidence="9" id="KW-1185">Reference proteome</keyword>
<dbReference type="GO" id="GO:0005524">
    <property type="term" value="F:ATP binding"/>
    <property type="evidence" value="ECO:0007669"/>
    <property type="project" value="InterPro"/>
</dbReference>
<keyword evidence="3" id="KW-0732">Signal</keyword>
<dbReference type="Proteomes" id="UP000015453">
    <property type="component" value="Unassembled WGS sequence"/>
</dbReference>
<evidence type="ECO:0000256" key="2">
    <source>
        <dbReference type="ARBA" id="ARBA00022692"/>
    </source>
</evidence>
<dbReference type="SUPFAM" id="SSF56112">
    <property type="entry name" value="Protein kinase-like (PK-like)"/>
    <property type="match status" value="1"/>
</dbReference>
<evidence type="ECO:0000256" key="1">
    <source>
        <dbReference type="ARBA" id="ARBA00004479"/>
    </source>
</evidence>
<dbReference type="PANTHER" id="PTHR46084:SF1">
    <property type="entry name" value="PROTEIN MALE DISCOVERER 2"/>
    <property type="match status" value="1"/>
</dbReference>
<keyword evidence="4" id="KW-1133">Transmembrane helix</keyword>
<evidence type="ECO:0000313" key="8">
    <source>
        <dbReference type="EMBL" id="EPS58090.1"/>
    </source>
</evidence>
<evidence type="ECO:0000256" key="6">
    <source>
        <dbReference type="ARBA" id="ARBA00037847"/>
    </source>
</evidence>
<evidence type="ECO:0000256" key="4">
    <source>
        <dbReference type="ARBA" id="ARBA00022989"/>
    </source>
</evidence>
<dbReference type="Pfam" id="PF07714">
    <property type="entry name" value="PK_Tyr_Ser-Thr"/>
    <property type="match status" value="1"/>
</dbReference>
<dbReference type="InterPro" id="IPR011009">
    <property type="entry name" value="Kinase-like_dom_sf"/>
</dbReference>
<comment type="subcellular location">
    <subcellularLocation>
        <location evidence="6">Endomembrane system</location>
        <topology evidence="6">Single-pass membrane protein</topology>
    </subcellularLocation>
    <subcellularLocation>
        <location evidence="1">Membrane</location>
        <topology evidence="1">Single-pass type I membrane protein</topology>
    </subcellularLocation>
</comment>
<accession>S8BU13</accession>
<dbReference type="AlphaFoldDB" id="S8BU13"/>
<evidence type="ECO:0000259" key="7">
    <source>
        <dbReference type="PROSITE" id="PS50011"/>
    </source>
</evidence>
<name>S8BU13_9LAMI</name>
<dbReference type="PANTHER" id="PTHR46084">
    <property type="entry name" value="PROTEIN MALE DISCOVERER 2"/>
    <property type="match status" value="1"/>
</dbReference>
<keyword evidence="2" id="KW-0812">Transmembrane</keyword>
<comment type="caution">
    <text evidence="8">The sequence shown here is derived from an EMBL/GenBank/DDBJ whole genome shotgun (WGS) entry which is preliminary data.</text>
</comment>
<evidence type="ECO:0000256" key="3">
    <source>
        <dbReference type="ARBA" id="ARBA00022729"/>
    </source>
</evidence>
<organism evidence="8 9">
    <name type="scientific">Genlisea aurea</name>
    <dbReference type="NCBI Taxonomy" id="192259"/>
    <lineage>
        <taxon>Eukaryota</taxon>
        <taxon>Viridiplantae</taxon>
        <taxon>Streptophyta</taxon>
        <taxon>Embryophyta</taxon>
        <taxon>Tracheophyta</taxon>
        <taxon>Spermatophyta</taxon>
        <taxon>Magnoliopsida</taxon>
        <taxon>eudicotyledons</taxon>
        <taxon>Gunneridae</taxon>
        <taxon>Pentapetalae</taxon>
        <taxon>asterids</taxon>
        <taxon>lamiids</taxon>
        <taxon>Lamiales</taxon>
        <taxon>Lentibulariaceae</taxon>
        <taxon>Genlisea</taxon>
    </lineage>
</organism>
<feature type="non-terminal residue" evidence="8">
    <location>
        <position position="149"/>
    </location>
</feature>
<evidence type="ECO:0000313" key="9">
    <source>
        <dbReference type="Proteomes" id="UP000015453"/>
    </source>
</evidence>
<proteinExistence type="predicted"/>
<dbReference type="GO" id="GO:0004672">
    <property type="term" value="F:protein kinase activity"/>
    <property type="evidence" value="ECO:0007669"/>
    <property type="project" value="InterPro"/>
</dbReference>
<feature type="domain" description="Protein kinase" evidence="7">
    <location>
        <begin position="1"/>
        <end position="149"/>
    </location>
</feature>
<keyword evidence="5" id="KW-0472">Membrane</keyword>
<dbReference type="InterPro" id="IPR000719">
    <property type="entry name" value="Prot_kinase_dom"/>
</dbReference>
<dbReference type="GO" id="GO:0012505">
    <property type="term" value="C:endomembrane system"/>
    <property type="evidence" value="ECO:0007669"/>
    <property type="project" value="UniProtKB-SubCell"/>
</dbReference>
<evidence type="ECO:0000256" key="5">
    <source>
        <dbReference type="ARBA" id="ARBA00023136"/>
    </source>
</evidence>
<dbReference type="EMBL" id="AUSU01009549">
    <property type="protein sequence ID" value="EPS58090.1"/>
    <property type="molecule type" value="Genomic_DNA"/>
</dbReference>
<sequence length="149" mass="16587">IDMLSRVNHKNFVNLIGYCEENEPFTRMMVFEYAPNGTLFEHLRVKELEHLDWGARMRVIMGTAYCLNHMHELNPPVVHANLNSKEIYLTDDYAAKIADTGFWADLVKKSEESSSSSSVSVSSSASGVAADADANTYSFGMMVLEVISG</sequence>
<dbReference type="OrthoDB" id="291737at2759"/>